<dbReference type="PROSITE" id="PS00012">
    <property type="entry name" value="PHOSPHOPANTETHEINE"/>
    <property type="match status" value="1"/>
</dbReference>
<dbReference type="InterPro" id="IPR023213">
    <property type="entry name" value="CAT-like_dom_sf"/>
</dbReference>
<dbReference type="InterPro" id="IPR009081">
    <property type="entry name" value="PP-bd_ACP"/>
</dbReference>
<evidence type="ECO:0000256" key="3">
    <source>
        <dbReference type="ARBA" id="ARBA00022553"/>
    </source>
</evidence>
<dbReference type="InterPro" id="IPR029058">
    <property type="entry name" value="AB_hydrolase_fold"/>
</dbReference>
<keyword evidence="2" id="KW-0596">Phosphopantetheine</keyword>
<dbReference type="PANTHER" id="PTHR45527:SF1">
    <property type="entry name" value="FATTY ACID SYNTHASE"/>
    <property type="match status" value="1"/>
</dbReference>
<dbReference type="InterPro" id="IPR020806">
    <property type="entry name" value="PKS_PP-bd"/>
</dbReference>
<feature type="domain" description="Carrier" evidence="4">
    <location>
        <begin position="967"/>
        <end position="1042"/>
    </location>
</feature>
<dbReference type="InterPro" id="IPR036736">
    <property type="entry name" value="ACP-like_sf"/>
</dbReference>
<dbReference type="SMART" id="SM00824">
    <property type="entry name" value="PKS_TE"/>
    <property type="match status" value="1"/>
</dbReference>
<dbReference type="PANTHER" id="PTHR45527">
    <property type="entry name" value="NONRIBOSOMAL PEPTIDE SYNTHETASE"/>
    <property type="match status" value="1"/>
</dbReference>
<dbReference type="SMART" id="SM00823">
    <property type="entry name" value="PKS_PP"/>
    <property type="match status" value="1"/>
</dbReference>
<proteinExistence type="predicted"/>
<dbReference type="InterPro" id="IPR006162">
    <property type="entry name" value="Ppantetheine_attach_site"/>
</dbReference>
<protein>
    <submittedName>
        <fullName evidence="5">Amino acid adenylation domain-containing protein</fullName>
    </submittedName>
</protein>
<dbReference type="GO" id="GO:0047527">
    <property type="term" value="F:2,3-dihydroxybenzoate-serine ligase activity"/>
    <property type="evidence" value="ECO:0007669"/>
    <property type="project" value="TreeGrafter"/>
</dbReference>
<evidence type="ECO:0000313" key="5">
    <source>
        <dbReference type="EMBL" id="SMC25902.1"/>
    </source>
</evidence>
<dbReference type="GO" id="GO:0005829">
    <property type="term" value="C:cytosol"/>
    <property type="evidence" value="ECO:0007669"/>
    <property type="project" value="TreeGrafter"/>
</dbReference>
<dbReference type="Gene3D" id="3.30.300.30">
    <property type="match status" value="1"/>
</dbReference>
<dbReference type="InterPro" id="IPR001242">
    <property type="entry name" value="Condensation_dom"/>
</dbReference>
<dbReference type="RefSeq" id="WP_139798794.1">
    <property type="nucleotide sequence ID" value="NZ_FWXD01000012.1"/>
</dbReference>
<dbReference type="Gene3D" id="3.30.559.30">
    <property type="entry name" value="Nonribosomal peptide synthetase, condensation domain"/>
    <property type="match status" value="1"/>
</dbReference>
<dbReference type="OrthoDB" id="6297021at2"/>
<dbReference type="InterPro" id="IPR010071">
    <property type="entry name" value="AA_adenyl_dom"/>
</dbReference>
<dbReference type="InterPro" id="IPR001031">
    <property type="entry name" value="Thioesterase"/>
</dbReference>
<evidence type="ECO:0000256" key="1">
    <source>
        <dbReference type="ARBA" id="ARBA00001957"/>
    </source>
</evidence>
<keyword evidence="6" id="KW-1185">Reference proteome</keyword>
<name>A0A1W1XPX9_9NEIS</name>
<dbReference type="Gene3D" id="3.40.50.980">
    <property type="match status" value="2"/>
</dbReference>
<dbReference type="Gene3D" id="2.30.38.10">
    <property type="entry name" value="Luciferase, Domain 3"/>
    <property type="match status" value="1"/>
</dbReference>
<dbReference type="SUPFAM" id="SSF56801">
    <property type="entry name" value="Acetyl-CoA synthetase-like"/>
    <property type="match status" value="1"/>
</dbReference>
<dbReference type="InterPro" id="IPR025110">
    <property type="entry name" value="AMP-bd_C"/>
</dbReference>
<dbReference type="Pfam" id="PF00975">
    <property type="entry name" value="Thioesterase"/>
    <property type="match status" value="1"/>
</dbReference>
<dbReference type="InterPro" id="IPR000873">
    <property type="entry name" value="AMP-dep_synth/lig_dom"/>
</dbReference>
<dbReference type="NCBIfam" id="TIGR01733">
    <property type="entry name" value="AA-adenyl-dom"/>
    <property type="match status" value="1"/>
</dbReference>
<dbReference type="Proteomes" id="UP000192761">
    <property type="component" value="Unassembled WGS sequence"/>
</dbReference>
<dbReference type="Gene3D" id="3.30.559.10">
    <property type="entry name" value="Chloramphenicol acetyltransferase-like domain"/>
    <property type="match status" value="1"/>
</dbReference>
<dbReference type="GO" id="GO:0043041">
    <property type="term" value="P:amino acid activation for nonribosomal peptide biosynthetic process"/>
    <property type="evidence" value="ECO:0007669"/>
    <property type="project" value="TreeGrafter"/>
</dbReference>
<dbReference type="Pfam" id="PF00550">
    <property type="entry name" value="PP-binding"/>
    <property type="match status" value="1"/>
</dbReference>
<dbReference type="SUPFAM" id="SSF52777">
    <property type="entry name" value="CoA-dependent acyltransferases"/>
    <property type="match status" value="2"/>
</dbReference>
<organism evidence="5 6">
    <name type="scientific">Andreprevotia lacus DSM 23236</name>
    <dbReference type="NCBI Taxonomy" id="1121001"/>
    <lineage>
        <taxon>Bacteria</taxon>
        <taxon>Pseudomonadati</taxon>
        <taxon>Pseudomonadota</taxon>
        <taxon>Betaproteobacteria</taxon>
        <taxon>Neisseriales</taxon>
        <taxon>Chitinibacteraceae</taxon>
        <taxon>Andreprevotia</taxon>
    </lineage>
</organism>
<evidence type="ECO:0000256" key="2">
    <source>
        <dbReference type="ARBA" id="ARBA00022450"/>
    </source>
</evidence>
<evidence type="ECO:0000313" key="6">
    <source>
        <dbReference type="Proteomes" id="UP000192761"/>
    </source>
</evidence>
<dbReference type="GO" id="GO:0031177">
    <property type="term" value="F:phosphopantetheine binding"/>
    <property type="evidence" value="ECO:0007669"/>
    <property type="project" value="InterPro"/>
</dbReference>
<dbReference type="STRING" id="1121001.SAMN02745857_02330"/>
<dbReference type="EMBL" id="FWXD01000012">
    <property type="protein sequence ID" value="SMC25902.1"/>
    <property type="molecule type" value="Genomic_DNA"/>
</dbReference>
<dbReference type="SUPFAM" id="SSF53474">
    <property type="entry name" value="alpha/beta-Hydrolases"/>
    <property type="match status" value="1"/>
</dbReference>
<gene>
    <name evidence="5" type="ORF">SAMN02745857_02330</name>
</gene>
<dbReference type="GO" id="GO:0009239">
    <property type="term" value="P:enterobactin biosynthetic process"/>
    <property type="evidence" value="ECO:0007669"/>
    <property type="project" value="TreeGrafter"/>
</dbReference>
<dbReference type="Pfam" id="PF00668">
    <property type="entry name" value="Condensation"/>
    <property type="match status" value="1"/>
</dbReference>
<comment type="cofactor">
    <cofactor evidence="1">
        <name>pantetheine 4'-phosphate</name>
        <dbReference type="ChEBI" id="CHEBI:47942"/>
    </cofactor>
</comment>
<keyword evidence="3" id="KW-0597">Phosphoprotein</keyword>
<accession>A0A1W1XPX9</accession>
<sequence length="1310" mass="139443">MAQSPHENRLPLTSAQYGIWLGQQLDPASPAYWTAEALLLNGVLDEAVFTAALTQVVDETEALHMCYHSDGVAVWQSRLPSAGAGLLRHDFSTEADPLAAALHWLQQQMAVPADLAAGPLHGNYLLCLGPQRHVWCLCAHHIALDGFGHALFSQRVAQRYGALRAGTAMPEKQATLAAVVAEDQRYQAERAGKDRDFWLARMAGLPEPATIAVPKTLARSVRKQRGLLPAAAFERWQAAAALCSVDWPSWLASVVGLWLRKHSGRVAQTLGWPVMGRLGSVALGVPCMAMNIVPLPMQIDCGGTLDALAQQLAASLRAIRPHQRYRYEHLKNDLGLAGGRRRLFGPVLNLMPFERPLQFGDLAVENHPLAAGPVEDLSITIAPGQGGVRIDLEANPDAYPVALLNELHASLLHTLEAVLADPLAPIASLLPKVASDHALPLAVLQGEALNDVPRDVLERLIAQAAAAPQGLALQQAGVRISYAGLLSGVQQLAGQLHALGVGPGSRVALLLPREPRTIVALLAVLWVGAAYVPIDPASPAARIAMVLDDSRPALLLTLSEYARRLAWPGPGWSLDTQPAPQAAPLAVAVQVDDVAPAYVIYTSGSTGKPNGVMISRGALAHFVVSAGQRYGIDANDRVLQFAPLHFDASIEEVFLPLCNGGSLVLRTDAMLDSLPHFLAELARLRISVLDLPTAFWHELAFALDHGALALPACVRLVIIGGEAALAERISRWRSQVGPAARLLNTYGPTEATVICTTAELAGPDQLDWHGDAVPVGRPLPGVGCVVVDAHMQPVAQGSEGELCLLGPALALGYFEREALTAARFIQLNALPGAPRAYRTGDRVKLQADGQLYFLGRLDDEFKISGHRIDPAEVETALLGMAGVHEAAVIGQTLPAGLKRLVAFVVQAAGAELPGQAAMRRTLADLLPAPAIPAYYVSLARLPRNANGKIDRHALRALPAPAPSEQAAAMTATELRIAEVWQTVLGAHDIAPHDDFFALGGKSLQAIQVANRLSAALARELPVSWLFRHSTVAALAQALDAPTSHQPPATAGNEFAPLLTIQRGEGAGLFCIHPAEGLAWCYFGLARHLPDAAIHGLQARGLTGALPASFDDMVADYLQQIRQQQPQGPYQLLGWSSGGAVAHAIAAGLRAMGEQVDLLAILDSYPASAWIGRPQPTGRDALEALLDVTGDDALDADGQPLDEDAILARLCRPGSALAGFGSERIKQMSSVALHTMQLFRAAETPHFDGDMLLFRAAQRQPNAPDSGSWQPHVGGRVQVVDVDCTHSAMTRPAPLAHIGQELARCWPQEQA</sequence>
<evidence type="ECO:0000259" key="4">
    <source>
        <dbReference type="PROSITE" id="PS50075"/>
    </source>
</evidence>
<dbReference type="Pfam" id="PF13193">
    <property type="entry name" value="AMP-binding_C"/>
    <property type="match status" value="1"/>
</dbReference>
<dbReference type="CDD" id="cd05930">
    <property type="entry name" value="A_NRPS"/>
    <property type="match status" value="1"/>
</dbReference>
<dbReference type="InterPro" id="IPR045851">
    <property type="entry name" value="AMP-bd_C_sf"/>
</dbReference>
<dbReference type="InterPro" id="IPR020802">
    <property type="entry name" value="TesA-like"/>
</dbReference>
<dbReference type="Pfam" id="PF00501">
    <property type="entry name" value="AMP-binding"/>
    <property type="match status" value="1"/>
</dbReference>
<dbReference type="GO" id="GO:0009366">
    <property type="term" value="C:enterobactin synthetase complex"/>
    <property type="evidence" value="ECO:0007669"/>
    <property type="project" value="TreeGrafter"/>
</dbReference>
<dbReference type="SUPFAM" id="SSF47336">
    <property type="entry name" value="ACP-like"/>
    <property type="match status" value="1"/>
</dbReference>
<dbReference type="PROSITE" id="PS50075">
    <property type="entry name" value="CARRIER"/>
    <property type="match status" value="1"/>
</dbReference>
<reference evidence="5 6" key="1">
    <citation type="submission" date="2017-04" db="EMBL/GenBank/DDBJ databases">
        <authorList>
            <person name="Afonso C.L."/>
            <person name="Miller P.J."/>
            <person name="Scott M.A."/>
            <person name="Spackman E."/>
            <person name="Goraichik I."/>
            <person name="Dimitrov K.M."/>
            <person name="Suarez D.L."/>
            <person name="Swayne D.E."/>
        </authorList>
    </citation>
    <scope>NUCLEOTIDE SEQUENCE [LARGE SCALE GENOMIC DNA]</scope>
    <source>
        <strain evidence="5 6">DSM 23236</strain>
    </source>
</reference>
<dbReference type="Gene3D" id="3.40.50.1820">
    <property type="entry name" value="alpha/beta hydrolase"/>
    <property type="match status" value="1"/>
</dbReference>